<dbReference type="GO" id="GO:0016787">
    <property type="term" value="F:hydrolase activity"/>
    <property type="evidence" value="ECO:0007669"/>
    <property type="project" value="UniProtKB-KW"/>
</dbReference>
<name>A0A1E3ATC7_9FIRM</name>
<dbReference type="InterPro" id="IPR023296">
    <property type="entry name" value="Glyco_hydro_beta-prop_sf"/>
</dbReference>
<organism evidence="1 2">
    <name type="scientific">Eisenbergiella tayi</name>
    <dbReference type="NCBI Taxonomy" id="1432052"/>
    <lineage>
        <taxon>Bacteria</taxon>
        <taxon>Bacillati</taxon>
        <taxon>Bacillota</taxon>
        <taxon>Clostridia</taxon>
        <taxon>Lachnospirales</taxon>
        <taxon>Lachnospiraceae</taxon>
        <taxon>Eisenbergiella</taxon>
    </lineage>
</organism>
<protein>
    <submittedName>
        <fullName evidence="1">Glycosyl hydrolases family 43</fullName>
    </submittedName>
</protein>
<keyword evidence="1" id="KW-0378">Hydrolase</keyword>
<accession>A0A1E3ATC7</accession>
<dbReference type="GeneID" id="93304091"/>
<sequence>MIELTDERIRKYLTLFRCPRPVLHGSGEDGAFDQMAVDIPFVFMHNGLFHMLYTGFDGKGYQSALAVSRDLLHWTHKGVILKRHMDSGRWDRIGGAATWMIKESDSLWGVPRLRKVDGRYWLVYHSYPGTGYESGPAEIGLAWCEDEELLDWHFPEKPVFSWKDGEEWEAGGLYKACIIENQGTWHMFYNAKDKEERWTEQTGMAFSEDLVHWTRCTDNPVLRVDRTAWDERFVSDPCIVKDGSLWINYYFGYGKIYEDGHTHAQEGLALSTDLIRWEKVREPILPYGAPGSIDSGHAHKASVVYYEGVLYHFYCATRPWTEGDPTQAYGEYRTICVAASEPVWEKKEG</sequence>
<dbReference type="Gene3D" id="2.115.10.20">
    <property type="entry name" value="Glycosyl hydrolase domain, family 43"/>
    <property type="match status" value="2"/>
</dbReference>
<dbReference type="SUPFAM" id="SSF75005">
    <property type="entry name" value="Arabinanase/levansucrase/invertase"/>
    <property type="match status" value="3"/>
</dbReference>
<dbReference type="Proteomes" id="UP000095003">
    <property type="component" value="Unassembled WGS sequence"/>
</dbReference>
<dbReference type="EMBL" id="MCGI01000002">
    <property type="protein sequence ID" value="ODM11957.1"/>
    <property type="molecule type" value="Genomic_DNA"/>
</dbReference>
<dbReference type="PATRIC" id="fig|1432052.3.peg.2839"/>
<reference evidence="1 2" key="1">
    <citation type="submission" date="2016-07" db="EMBL/GenBank/DDBJ databases">
        <title>Characterization of isolates of Eisenbergiella tayi derived from blood cultures, using whole genome sequencing.</title>
        <authorList>
            <person name="Burdz T."/>
            <person name="Wiebe D."/>
            <person name="Huynh C."/>
            <person name="Bernard K."/>
        </authorList>
    </citation>
    <scope>NUCLEOTIDE SEQUENCE [LARGE SCALE GENOMIC DNA]</scope>
    <source>
        <strain evidence="1 2">NML 120489</strain>
    </source>
</reference>
<proteinExistence type="predicted"/>
<dbReference type="PANTHER" id="PTHR35279:SF1">
    <property type="entry name" value="ARABINANASE_LEVANSUCRASE_INVERTASE"/>
    <property type="match status" value="1"/>
</dbReference>
<dbReference type="RefSeq" id="WP_069157112.1">
    <property type="nucleotide sequence ID" value="NZ_DBFYTC010000264.1"/>
</dbReference>
<comment type="caution">
    <text evidence="1">The sequence shown here is derived from an EMBL/GenBank/DDBJ whole genome shotgun (WGS) entry which is preliminary data.</text>
</comment>
<dbReference type="AlphaFoldDB" id="A0A1E3ATC7"/>
<evidence type="ECO:0000313" key="1">
    <source>
        <dbReference type="EMBL" id="ODM11957.1"/>
    </source>
</evidence>
<gene>
    <name evidence="1" type="ORF">BEH84_02572</name>
</gene>
<evidence type="ECO:0000313" key="2">
    <source>
        <dbReference type="Proteomes" id="UP000095003"/>
    </source>
</evidence>
<dbReference type="PANTHER" id="PTHR35279">
    <property type="match status" value="1"/>
</dbReference>